<name>A0ACC3TF86_9ASCO</name>
<keyword evidence="1" id="KW-0808">Transferase</keyword>
<evidence type="ECO:0000313" key="1">
    <source>
        <dbReference type="EMBL" id="KAK9319829.1"/>
    </source>
</evidence>
<dbReference type="Proteomes" id="UP001489719">
    <property type="component" value="Unassembled WGS sequence"/>
</dbReference>
<keyword evidence="1" id="KW-0489">Methyltransferase</keyword>
<gene>
    <name evidence="1" type="ORF">V1517DRAFT_331265</name>
</gene>
<evidence type="ECO:0000313" key="2">
    <source>
        <dbReference type="Proteomes" id="UP001489719"/>
    </source>
</evidence>
<comment type="caution">
    <text evidence="1">The sequence shown here is derived from an EMBL/GenBank/DDBJ whole genome shotgun (WGS) entry which is preliminary data.</text>
</comment>
<accession>A0ACC3TF86</accession>
<proteinExistence type="predicted"/>
<keyword evidence="2" id="KW-1185">Reference proteome</keyword>
<organism evidence="1 2">
    <name type="scientific">Lipomyces orientalis</name>
    <dbReference type="NCBI Taxonomy" id="1233043"/>
    <lineage>
        <taxon>Eukaryota</taxon>
        <taxon>Fungi</taxon>
        <taxon>Dikarya</taxon>
        <taxon>Ascomycota</taxon>
        <taxon>Saccharomycotina</taxon>
        <taxon>Lipomycetes</taxon>
        <taxon>Lipomycetales</taxon>
        <taxon>Lipomycetaceae</taxon>
        <taxon>Lipomyces</taxon>
    </lineage>
</organism>
<reference evidence="2" key="1">
    <citation type="journal article" date="2024" name="Front. Bioeng. Biotechnol.">
        <title>Genome-scale model development and genomic sequencing of the oleaginous clade Lipomyces.</title>
        <authorList>
            <person name="Czajka J.J."/>
            <person name="Han Y."/>
            <person name="Kim J."/>
            <person name="Mondo S.J."/>
            <person name="Hofstad B.A."/>
            <person name="Robles A."/>
            <person name="Haridas S."/>
            <person name="Riley R."/>
            <person name="LaButti K."/>
            <person name="Pangilinan J."/>
            <person name="Andreopoulos W."/>
            <person name="Lipzen A."/>
            <person name="Yan J."/>
            <person name="Wang M."/>
            <person name="Ng V."/>
            <person name="Grigoriev I.V."/>
            <person name="Spatafora J.W."/>
            <person name="Magnuson J.K."/>
            <person name="Baker S.E."/>
            <person name="Pomraning K.R."/>
        </authorList>
    </citation>
    <scope>NUCLEOTIDE SEQUENCE [LARGE SCALE GENOMIC DNA]</scope>
    <source>
        <strain evidence="2">CBS 10300</strain>
    </source>
</reference>
<protein>
    <submittedName>
        <fullName evidence="1">S-adenosyl-L-methionine-dependent methyltransferase</fullName>
    </submittedName>
</protein>
<sequence length="239" mass="26426">MASDLAAHNRAHFNQVASTYDKDLEEGLMSLTKAIIARRDWIGVDWNGPVKVLDYACGTGIISRALAPYATELIGVDISEEMVAQYNAHAGALGSDAAKMSAILGNLTDRDSPPLEQFADARYFNFDVIIVGMALHHMDDPTYALTRLGQRLKKGGVLFVIDNQSRHYPGEEDFHRLAGADVVKTVRHTGFTEGDLRVIFEEAGVNGNFDHVLLEEPIVIRPRGMKVELKLFFARGERV</sequence>
<dbReference type="EMBL" id="MU970159">
    <property type="protein sequence ID" value="KAK9319829.1"/>
    <property type="molecule type" value="Genomic_DNA"/>
</dbReference>